<feature type="transmembrane region" description="Helical" evidence="1">
    <location>
        <begin position="248"/>
        <end position="265"/>
    </location>
</feature>
<keyword evidence="1" id="KW-1133">Transmembrane helix</keyword>
<organism evidence="2 3">
    <name type="scientific">Mucilaginibacter lutimaris</name>
    <dbReference type="NCBI Taxonomy" id="931629"/>
    <lineage>
        <taxon>Bacteria</taxon>
        <taxon>Pseudomonadati</taxon>
        <taxon>Bacteroidota</taxon>
        <taxon>Sphingobacteriia</taxon>
        <taxon>Sphingobacteriales</taxon>
        <taxon>Sphingobacteriaceae</taxon>
        <taxon>Mucilaginibacter</taxon>
    </lineage>
</organism>
<dbReference type="Pfam" id="PF12412">
    <property type="entry name" value="DUF3667"/>
    <property type="match status" value="1"/>
</dbReference>
<accession>A0ABW2ZFT9</accession>
<evidence type="ECO:0000313" key="2">
    <source>
        <dbReference type="EMBL" id="MFD0765066.1"/>
    </source>
</evidence>
<keyword evidence="1" id="KW-0472">Membrane</keyword>
<keyword evidence="3" id="KW-1185">Reference proteome</keyword>
<feature type="transmembrane region" description="Helical" evidence="1">
    <location>
        <begin position="305"/>
        <end position="323"/>
    </location>
</feature>
<proteinExistence type="predicted"/>
<feature type="transmembrane region" description="Helical" evidence="1">
    <location>
        <begin position="277"/>
        <end position="299"/>
    </location>
</feature>
<evidence type="ECO:0000313" key="3">
    <source>
        <dbReference type="Proteomes" id="UP001597073"/>
    </source>
</evidence>
<comment type="caution">
    <text evidence="2">The sequence shown here is derived from an EMBL/GenBank/DDBJ whole genome shotgun (WGS) entry which is preliminary data.</text>
</comment>
<reference evidence="3" key="1">
    <citation type="journal article" date="2019" name="Int. J. Syst. Evol. Microbiol.">
        <title>The Global Catalogue of Microorganisms (GCM) 10K type strain sequencing project: providing services to taxonomists for standard genome sequencing and annotation.</title>
        <authorList>
            <consortium name="The Broad Institute Genomics Platform"/>
            <consortium name="The Broad Institute Genome Sequencing Center for Infectious Disease"/>
            <person name="Wu L."/>
            <person name="Ma J."/>
        </authorList>
    </citation>
    <scope>NUCLEOTIDE SEQUENCE [LARGE SCALE GENOMIC DNA]</scope>
    <source>
        <strain evidence="3">CCUG 60742</strain>
    </source>
</reference>
<dbReference type="Proteomes" id="UP001597073">
    <property type="component" value="Unassembled WGS sequence"/>
</dbReference>
<gene>
    <name evidence="2" type="ORF">ACFQZI_09375</name>
</gene>
<dbReference type="EMBL" id="JBHTIA010000003">
    <property type="protein sequence ID" value="MFD0765066.1"/>
    <property type="molecule type" value="Genomic_DNA"/>
</dbReference>
<evidence type="ECO:0000256" key="1">
    <source>
        <dbReference type="SAM" id="Phobius"/>
    </source>
</evidence>
<dbReference type="InterPro" id="IPR022134">
    <property type="entry name" value="DUF3667"/>
</dbReference>
<feature type="transmembrane region" description="Helical" evidence="1">
    <location>
        <begin position="85"/>
        <end position="102"/>
    </location>
</feature>
<feature type="transmembrane region" description="Helical" evidence="1">
    <location>
        <begin position="344"/>
        <end position="365"/>
    </location>
</feature>
<dbReference type="RefSeq" id="WP_377141574.1">
    <property type="nucleotide sequence ID" value="NZ_JBHTIA010000003.1"/>
</dbReference>
<protein>
    <submittedName>
        <fullName evidence="2">DUF3667 domain-containing protein</fullName>
    </submittedName>
</protein>
<keyword evidence="1" id="KW-0812">Transmembrane</keyword>
<name>A0ABW2ZFT9_9SPHI</name>
<sequence length="368" mass="43173">MKKHYRKENDCLNCGTILQGKFCHNCGQENLEMKESFGHMLNHAVSDYFHFDYQFFHTLKPLFLKPGHLTTEYIAGHRAQYLHPVKMYIFISLIFFVLFFKSNGEKDIIKDNRQTEQQSSDKAKTAIDKGINKNKNLTDKQKVQLSEAVKAYVPDTLAKEINADLAKDSVKSNESDDNEGGFTFFGDDNLYKYATYNDYLAYQAKLPAKDRDDMVERYLIKKNYDWKARGKNAKEVLWEGFKHNAPKIMFLLLPLFALILKLAFWRNHKFYVEHIIYAIHLHCYLFSFLAFTMLLKLVIPHEWQTIIGLISTATMFTIIWYIYRSLRVVYNRSRWRTVSKMFGVTFMYSIVFGLSAFVIFIITAITSV</sequence>